<dbReference type="GO" id="GO:0015344">
    <property type="term" value="F:siderophore uptake transmembrane transporter activity"/>
    <property type="evidence" value="ECO:0007669"/>
    <property type="project" value="TreeGrafter"/>
</dbReference>
<feature type="signal peptide" evidence="13">
    <location>
        <begin position="1"/>
        <end position="50"/>
    </location>
</feature>
<dbReference type="GO" id="GO:0009279">
    <property type="term" value="C:cell outer membrane"/>
    <property type="evidence" value="ECO:0007669"/>
    <property type="project" value="UniProtKB-SubCell"/>
</dbReference>
<evidence type="ECO:0000259" key="14">
    <source>
        <dbReference type="Pfam" id="PF00593"/>
    </source>
</evidence>
<evidence type="ECO:0000313" key="16">
    <source>
        <dbReference type="EMBL" id="PAX16655.1"/>
    </source>
</evidence>
<dbReference type="InterPro" id="IPR010105">
    <property type="entry name" value="TonB_sidphr_rcpt"/>
</dbReference>
<dbReference type="NCBIfam" id="TIGR01783">
    <property type="entry name" value="TonB-siderophor"/>
    <property type="match status" value="1"/>
</dbReference>
<dbReference type="EMBL" id="NTBI01000006">
    <property type="protein sequence ID" value="PAX16655.1"/>
    <property type="molecule type" value="Genomic_DNA"/>
</dbReference>
<dbReference type="GeneID" id="93874364"/>
<dbReference type="Pfam" id="PF00593">
    <property type="entry name" value="TonB_dep_Rec_b-barrel"/>
    <property type="match status" value="1"/>
</dbReference>
<dbReference type="Proteomes" id="UP000217780">
    <property type="component" value="Unassembled WGS sequence"/>
</dbReference>
<dbReference type="AlphaFoldDB" id="A0A2A2T5A9"/>
<evidence type="ECO:0000256" key="3">
    <source>
        <dbReference type="ARBA" id="ARBA00022448"/>
    </source>
</evidence>
<evidence type="ECO:0000259" key="15">
    <source>
        <dbReference type="Pfam" id="PF07715"/>
    </source>
</evidence>
<sequence length="724" mass="79999">MIDRTHTPFSLLSLWPTLGGRCAPAPARARLRLRLTAAAVLGSACCAAWAQQTLPTVEVQAQLPASALGLAQPSESGSRTGLNAQQLPASLASQDEQTWRQRGDHALADIVARTPGMTPQGAPGNGGMAFTTRGFSGVNSVGVAEDGLRLGVASGTVTYPSDSWGYERIEVLRGPAATVYGGGTVGGTINAVRKQPSRTRGHELLLGAGQHGAVRAGLGATGALGEQFSYRLDVYGHRATGQRELGRSSGGKLMSTLRWQPDARWQVDLLADLSMDKPERYFGSPVHDGRIVPGLEQRNYNSEDSIVRYEDRRLRARAQWQAQDWLTLRNELYRFSAHRHWKNIESYRYEPQTDTVARSSYLEIGHDMGQLGNRLEAVLELGAHRAVAGWEVSRTDFTHTNNAPYGGSSTVPARWPQHGFWHSPDPTLPKFDTRTTAHAFYLEDAWQVQPRWLVLAGLRRDVSRYSRHERVRGTPFDKTLGGTAWRLGLTHQLGAGTSLYGQFSQGHDPITSMLTLNLANRDFKLSTARQLEVGLKQQFGQGLGEWTAAAYRIEKKDIITRDADNPRLSVQGGRQSAKGLELQAVLRPHPRWQLEGNWAWVDARFDELRASNGEDLSGKQPANVPRQNANLWSHLRLGQWHGQWQLSLGTRYVGARFANNTNTVRTPGHTVWDAALAWQLRPGATVRLQARNLADKQYTNRAISGSQALLGGARRFDLTAEWMF</sequence>
<dbReference type="Pfam" id="PF07715">
    <property type="entry name" value="Plug"/>
    <property type="match status" value="1"/>
</dbReference>
<keyword evidence="8 16" id="KW-0675">Receptor</keyword>
<dbReference type="InterPro" id="IPR039426">
    <property type="entry name" value="TonB-dep_rcpt-like"/>
</dbReference>
<evidence type="ECO:0000256" key="6">
    <source>
        <dbReference type="ARBA" id="ARBA00023077"/>
    </source>
</evidence>
<evidence type="ECO:0000256" key="8">
    <source>
        <dbReference type="ARBA" id="ARBA00023170"/>
    </source>
</evidence>
<organism evidence="16 17">
    <name type="scientific">Vandammella animalimorsus</name>
    <dbReference type="NCBI Taxonomy" id="2029117"/>
    <lineage>
        <taxon>Bacteria</taxon>
        <taxon>Pseudomonadati</taxon>
        <taxon>Pseudomonadota</taxon>
        <taxon>Betaproteobacteria</taxon>
        <taxon>Burkholderiales</taxon>
        <taxon>Comamonadaceae</taxon>
        <taxon>Vandammella</taxon>
    </lineage>
</organism>
<dbReference type="CDD" id="cd01347">
    <property type="entry name" value="ligand_gated_channel"/>
    <property type="match status" value="1"/>
</dbReference>
<evidence type="ECO:0000256" key="10">
    <source>
        <dbReference type="PROSITE-ProRule" id="PRU01360"/>
    </source>
</evidence>
<dbReference type="InterPro" id="IPR037066">
    <property type="entry name" value="Plug_dom_sf"/>
</dbReference>
<dbReference type="InterPro" id="IPR036942">
    <property type="entry name" value="Beta-barrel_TonB_sf"/>
</dbReference>
<evidence type="ECO:0000256" key="1">
    <source>
        <dbReference type="ARBA" id="ARBA00004571"/>
    </source>
</evidence>
<evidence type="ECO:0000256" key="9">
    <source>
        <dbReference type="ARBA" id="ARBA00023237"/>
    </source>
</evidence>
<proteinExistence type="inferred from homology"/>
<gene>
    <name evidence="16" type="ORF">CLI92_07930</name>
</gene>
<feature type="chain" id="PRO_5013059294" evidence="13">
    <location>
        <begin position="51"/>
        <end position="724"/>
    </location>
</feature>
<accession>A0A2A2T5A9</accession>
<evidence type="ECO:0000256" key="12">
    <source>
        <dbReference type="SAM" id="MobiDB-lite"/>
    </source>
</evidence>
<comment type="similarity">
    <text evidence="2 10 11">Belongs to the TonB-dependent receptor family.</text>
</comment>
<evidence type="ECO:0000256" key="2">
    <source>
        <dbReference type="ARBA" id="ARBA00009810"/>
    </source>
</evidence>
<keyword evidence="7 10" id="KW-0472">Membrane</keyword>
<dbReference type="GO" id="GO:0038023">
    <property type="term" value="F:signaling receptor activity"/>
    <property type="evidence" value="ECO:0007669"/>
    <property type="project" value="InterPro"/>
</dbReference>
<evidence type="ECO:0000256" key="4">
    <source>
        <dbReference type="ARBA" id="ARBA00022452"/>
    </source>
</evidence>
<evidence type="ECO:0000256" key="5">
    <source>
        <dbReference type="ARBA" id="ARBA00022692"/>
    </source>
</evidence>
<comment type="subcellular location">
    <subcellularLocation>
        <location evidence="1 10">Cell outer membrane</location>
        <topology evidence="1 10">Multi-pass membrane protein</topology>
    </subcellularLocation>
</comment>
<dbReference type="Gene3D" id="2.40.170.20">
    <property type="entry name" value="TonB-dependent receptor, beta-barrel domain"/>
    <property type="match status" value="1"/>
</dbReference>
<keyword evidence="5 10" id="KW-0812">Transmembrane</keyword>
<evidence type="ECO:0000256" key="7">
    <source>
        <dbReference type="ARBA" id="ARBA00023136"/>
    </source>
</evidence>
<evidence type="ECO:0000313" key="17">
    <source>
        <dbReference type="Proteomes" id="UP000217780"/>
    </source>
</evidence>
<dbReference type="GO" id="GO:0015891">
    <property type="term" value="P:siderophore transport"/>
    <property type="evidence" value="ECO:0007669"/>
    <property type="project" value="InterPro"/>
</dbReference>
<protein>
    <submittedName>
        <fullName evidence="16">TonB-dependent siderophore receptor</fullName>
    </submittedName>
</protein>
<feature type="compositionally biased region" description="Polar residues" evidence="12">
    <location>
        <begin position="73"/>
        <end position="96"/>
    </location>
</feature>
<feature type="domain" description="TonB-dependent receptor plug" evidence="15">
    <location>
        <begin position="85"/>
        <end position="188"/>
    </location>
</feature>
<evidence type="ECO:0000256" key="11">
    <source>
        <dbReference type="RuleBase" id="RU003357"/>
    </source>
</evidence>
<evidence type="ECO:0000256" key="13">
    <source>
        <dbReference type="SAM" id="SignalP"/>
    </source>
</evidence>
<reference evidence="16 17" key="1">
    <citation type="submission" date="2017-08" db="EMBL/GenBank/DDBJ databases">
        <title>WGS of Clinical strains of the CDC Group NO-1 linked to zoonotic infections in humans.</title>
        <authorList>
            <person name="Bernier A.-M."/>
            <person name="Bernard K."/>
        </authorList>
    </citation>
    <scope>NUCLEOTIDE SEQUENCE [LARGE SCALE GENOMIC DNA]</scope>
    <source>
        <strain evidence="16 17">NML91-0035</strain>
    </source>
</reference>
<comment type="caution">
    <text evidence="16">The sequence shown here is derived from an EMBL/GenBank/DDBJ whole genome shotgun (WGS) entry which is preliminary data.</text>
</comment>
<dbReference type="SUPFAM" id="SSF56935">
    <property type="entry name" value="Porins"/>
    <property type="match status" value="1"/>
</dbReference>
<keyword evidence="9 10" id="KW-0998">Cell outer membrane</keyword>
<dbReference type="RefSeq" id="WP_095995860.1">
    <property type="nucleotide sequence ID" value="NZ_NTBH01000005.1"/>
</dbReference>
<dbReference type="Gene3D" id="2.170.130.10">
    <property type="entry name" value="TonB-dependent receptor, plug domain"/>
    <property type="match status" value="1"/>
</dbReference>
<feature type="region of interest" description="Disordered" evidence="12">
    <location>
        <begin position="71"/>
        <end position="97"/>
    </location>
</feature>
<feature type="domain" description="TonB-dependent receptor-like beta-barrel" evidence="14">
    <location>
        <begin position="296"/>
        <end position="693"/>
    </location>
</feature>
<dbReference type="PANTHER" id="PTHR32552:SF84">
    <property type="entry name" value="TONB-DEPENDENT RECEPTOR-RELATED"/>
    <property type="match status" value="1"/>
</dbReference>
<keyword evidence="3 10" id="KW-0813">Transport</keyword>
<keyword evidence="13" id="KW-0732">Signal</keyword>
<keyword evidence="6 11" id="KW-0798">TonB box</keyword>
<dbReference type="InterPro" id="IPR000531">
    <property type="entry name" value="Beta-barrel_TonB"/>
</dbReference>
<dbReference type="PANTHER" id="PTHR32552">
    <property type="entry name" value="FERRICHROME IRON RECEPTOR-RELATED"/>
    <property type="match status" value="1"/>
</dbReference>
<dbReference type="InterPro" id="IPR012910">
    <property type="entry name" value="Plug_dom"/>
</dbReference>
<dbReference type="PROSITE" id="PS52016">
    <property type="entry name" value="TONB_DEPENDENT_REC_3"/>
    <property type="match status" value="1"/>
</dbReference>
<name>A0A2A2T5A9_9BURK</name>
<keyword evidence="4 10" id="KW-1134">Transmembrane beta strand</keyword>